<evidence type="ECO:0000256" key="1">
    <source>
        <dbReference type="SAM" id="Phobius"/>
    </source>
</evidence>
<evidence type="ECO:0000313" key="2">
    <source>
        <dbReference type="EMBL" id="SDA37452.1"/>
    </source>
</evidence>
<gene>
    <name evidence="2" type="ORF">SAMN03080617_00065</name>
</gene>
<reference evidence="3" key="1">
    <citation type="submission" date="2016-10" db="EMBL/GenBank/DDBJ databases">
        <authorList>
            <person name="Varghese N."/>
            <person name="Submissions S."/>
        </authorList>
    </citation>
    <scope>NUCLEOTIDE SEQUENCE [LARGE SCALE GENOMIC DNA]</scope>
    <source>
        <strain evidence="3">DSM 22703</strain>
    </source>
</reference>
<keyword evidence="1" id="KW-1133">Transmembrane helix</keyword>
<dbReference type="OrthoDB" id="983125at2"/>
<feature type="transmembrane region" description="Helical" evidence="1">
    <location>
        <begin position="29"/>
        <end position="47"/>
    </location>
</feature>
<dbReference type="AlphaFoldDB" id="A0A1G5UV05"/>
<keyword evidence="3" id="KW-1185">Reference proteome</keyword>
<name>A0A1G5UV05_9BACT</name>
<proteinExistence type="predicted"/>
<accession>A0A1G5UV05</accession>
<dbReference type="EMBL" id="FMXE01000002">
    <property type="protein sequence ID" value="SDA37452.1"/>
    <property type="molecule type" value="Genomic_DNA"/>
</dbReference>
<keyword evidence="1" id="KW-0472">Membrane</keyword>
<organism evidence="2 3">
    <name type="scientific">Algoriphagus alkaliphilus</name>
    <dbReference type="NCBI Taxonomy" id="279824"/>
    <lineage>
        <taxon>Bacteria</taxon>
        <taxon>Pseudomonadati</taxon>
        <taxon>Bacteroidota</taxon>
        <taxon>Cytophagia</taxon>
        <taxon>Cytophagales</taxon>
        <taxon>Cyclobacteriaceae</taxon>
        <taxon>Algoriphagus</taxon>
    </lineage>
</organism>
<dbReference type="Proteomes" id="UP000198756">
    <property type="component" value="Unassembled WGS sequence"/>
</dbReference>
<keyword evidence="1" id="KW-0812">Transmembrane</keyword>
<evidence type="ECO:0000313" key="3">
    <source>
        <dbReference type="Proteomes" id="UP000198756"/>
    </source>
</evidence>
<sequence length="69" mass="7612">MKLGDVLILSLALALSIIGIHQSMTVGIGGSYFIFMVAAALLFWFQLRRNKVLAAEKGTPPKPKQKKKR</sequence>
<dbReference type="RefSeq" id="WP_092727962.1">
    <property type="nucleotide sequence ID" value="NZ_FMXE01000002.1"/>
</dbReference>
<dbReference type="STRING" id="279824.SAMN03080617_00065"/>
<protein>
    <submittedName>
        <fullName evidence="2">Uncharacterized protein</fullName>
    </submittedName>
</protein>